<dbReference type="AlphaFoldDB" id="A0A7S6VYY7"/>
<dbReference type="RefSeq" id="WP_174493855.1">
    <property type="nucleotide sequence ID" value="NZ_CP048659.1"/>
</dbReference>
<dbReference type="PROSITE" id="PS00409">
    <property type="entry name" value="PROKAR_NTER_METHYL"/>
    <property type="match status" value="1"/>
</dbReference>
<keyword evidence="8" id="KW-0472">Membrane</keyword>
<keyword evidence="3" id="KW-1003">Cell membrane</keyword>
<dbReference type="GO" id="GO:0015628">
    <property type="term" value="P:protein secretion by the type II secretion system"/>
    <property type="evidence" value="ECO:0007669"/>
    <property type="project" value="InterPro"/>
</dbReference>
<dbReference type="Pfam" id="PF07963">
    <property type="entry name" value="N_methyl"/>
    <property type="match status" value="1"/>
</dbReference>
<evidence type="ECO:0000256" key="7">
    <source>
        <dbReference type="ARBA" id="ARBA00022989"/>
    </source>
</evidence>
<dbReference type="NCBIfam" id="TIGR02532">
    <property type="entry name" value="IV_pilin_GFxxxE"/>
    <property type="match status" value="1"/>
</dbReference>
<name>A0A7S6VYY7_9GAMM</name>
<keyword evidence="13" id="KW-1185">Reference proteome</keyword>
<evidence type="ECO:0000256" key="1">
    <source>
        <dbReference type="ARBA" id="ARBA00004377"/>
    </source>
</evidence>
<dbReference type="GO" id="GO:0015627">
    <property type="term" value="C:type II protein secretion system complex"/>
    <property type="evidence" value="ECO:0007669"/>
    <property type="project" value="InterPro"/>
</dbReference>
<sequence>MQKNRGFTLIELMVTLAVLAIIAALAMPSFVNTIKQRQLDTAFRELSLAITDARSQAVNIRQDVELKLNSNDANTATLLNWNSNISEVSLESGSVTNIVFEPTGGVKNFNQTTMSFSICHADLGISRRLQLTRMGSITTLAEGTC</sequence>
<dbReference type="GO" id="GO:0005886">
    <property type="term" value="C:plasma membrane"/>
    <property type="evidence" value="ECO:0007669"/>
    <property type="project" value="UniProtKB-SubCell"/>
</dbReference>
<reference evidence="12 13" key="1">
    <citation type="submission" date="2020-02" db="EMBL/GenBank/DDBJ databases">
        <title>Tigecycline-resistant Acinetobacter species from pigs and migratory birds.</title>
        <authorList>
            <person name="Chen C."/>
            <person name="Sun J."/>
            <person name="Liao X.-P."/>
            <person name="Liu Y.-H."/>
        </authorList>
    </citation>
    <scope>NUCLEOTIDE SEQUENCE [LARGE SCALE GENOMIC DNA]</scope>
    <source>
        <strain evidence="12 13">YH12207_T</strain>
    </source>
</reference>
<dbReference type="InterPro" id="IPR022346">
    <property type="entry name" value="T2SS_GspH"/>
</dbReference>
<protein>
    <recommendedName>
        <fullName evidence="2">Type II secretion system protein H</fullName>
    </recommendedName>
    <alternativeName>
        <fullName evidence="10">General secretion pathway protein H</fullName>
    </alternativeName>
</protein>
<dbReference type="Pfam" id="PF12019">
    <property type="entry name" value="GspH"/>
    <property type="match status" value="1"/>
</dbReference>
<evidence type="ECO:0000256" key="5">
    <source>
        <dbReference type="ARBA" id="ARBA00022519"/>
    </source>
</evidence>
<evidence type="ECO:0000259" key="11">
    <source>
        <dbReference type="Pfam" id="PF12019"/>
    </source>
</evidence>
<keyword evidence="4" id="KW-0488">Methylation</keyword>
<proteinExistence type="inferred from homology"/>
<organism evidence="12 13">
    <name type="scientific">Acinetobacter piscicola</name>
    <dbReference type="NCBI Taxonomy" id="2006115"/>
    <lineage>
        <taxon>Bacteria</taxon>
        <taxon>Pseudomonadati</taxon>
        <taxon>Pseudomonadota</taxon>
        <taxon>Gammaproteobacteria</taxon>
        <taxon>Moraxellales</taxon>
        <taxon>Moraxellaceae</taxon>
        <taxon>Acinetobacter</taxon>
    </lineage>
</organism>
<gene>
    <name evidence="12" type="ORF">G0028_17150</name>
</gene>
<evidence type="ECO:0000256" key="6">
    <source>
        <dbReference type="ARBA" id="ARBA00022692"/>
    </source>
</evidence>
<evidence type="ECO:0000256" key="10">
    <source>
        <dbReference type="ARBA" id="ARBA00030775"/>
    </source>
</evidence>
<comment type="subcellular location">
    <subcellularLocation>
        <location evidence="1">Cell inner membrane</location>
        <topology evidence="1">Single-pass membrane protein</topology>
    </subcellularLocation>
</comment>
<dbReference type="InterPro" id="IPR012902">
    <property type="entry name" value="N_methyl_site"/>
</dbReference>
<feature type="domain" description="General secretion pathway GspH" evidence="11">
    <location>
        <begin position="44"/>
        <end position="135"/>
    </location>
</feature>
<evidence type="ECO:0000313" key="13">
    <source>
        <dbReference type="Proteomes" id="UP000593966"/>
    </source>
</evidence>
<evidence type="ECO:0000256" key="2">
    <source>
        <dbReference type="ARBA" id="ARBA00021549"/>
    </source>
</evidence>
<evidence type="ECO:0000256" key="9">
    <source>
        <dbReference type="ARBA" id="ARBA00025772"/>
    </source>
</evidence>
<dbReference type="EMBL" id="CP048659">
    <property type="protein sequence ID" value="QOW47469.1"/>
    <property type="molecule type" value="Genomic_DNA"/>
</dbReference>
<evidence type="ECO:0000313" key="12">
    <source>
        <dbReference type="EMBL" id="QOW47469.1"/>
    </source>
</evidence>
<dbReference type="Gene3D" id="3.30.700.10">
    <property type="entry name" value="Glycoprotein, Type 4 Pilin"/>
    <property type="match status" value="1"/>
</dbReference>
<comment type="similarity">
    <text evidence="9">Belongs to the GSP H family.</text>
</comment>
<keyword evidence="7" id="KW-1133">Transmembrane helix</keyword>
<keyword evidence="5" id="KW-0997">Cell inner membrane</keyword>
<dbReference type="InterPro" id="IPR045584">
    <property type="entry name" value="Pilin-like"/>
</dbReference>
<accession>A0A7S6VYY7</accession>
<dbReference type="SUPFAM" id="SSF54523">
    <property type="entry name" value="Pili subunits"/>
    <property type="match status" value="1"/>
</dbReference>
<evidence type="ECO:0000256" key="8">
    <source>
        <dbReference type="ARBA" id="ARBA00023136"/>
    </source>
</evidence>
<evidence type="ECO:0000256" key="3">
    <source>
        <dbReference type="ARBA" id="ARBA00022475"/>
    </source>
</evidence>
<dbReference type="Proteomes" id="UP000593966">
    <property type="component" value="Chromosome"/>
</dbReference>
<evidence type="ECO:0000256" key="4">
    <source>
        <dbReference type="ARBA" id="ARBA00022481"/>
    </source>
</evidence>
<keyword evidence="6" id="KW-0812">Transmembrane</keyword>